<evidence type="ECO:0000313" key="3">
    <source>
        <dbReference type="Proteomes" id="UP000677305"/>
    </source>
</evidence>
<dbReference type="Gene3D" id="1.10.1760.20">
    <property type="match status" value="1"/>
</dbReference>
<dbReference type="KEGG" id="vgu:HYG85_02360"/>
<keyword evidence="1" id="KW-0812">Transmembrane</keyword>
<proteinExistence type="predicted"/>
<feature type="transmembrane region" description="Helical" evidence="1">
    <location>
        <begin position="6"/>
        <end position="29"/>
    </location>
</feature>
<dbReference type="AlphaFoldDB" id="A0A8J8SAM1"/>
<evidence type="ECO:0000313" key="2">
    <source>
        <dbReference type="EMBL" id="QUH27817.1"/>
    </source>
</evidence>
<organism evidence="2 3">
    <name type="scientific">Vallitalea guaymasensis</name>
    <dbReference type="NCBI Taxonomy" id="1185412"/>
    <lineage>
        <taxon>Bacteria</taxon>
        <taxon>Bacillati</taxon>
        <taxon>Bacillota</taxon>
        <taxon>Clostridia</taxon>
        <taxon>Lachnospirales</taxon>
        <taxon>Vallitaleaceae</taxon>
        <taxon>Vallitalea</taxon>
    </lineage>
</organism>
<dbReference type="GO" id="GO:0022857">
    <property type="term" value="F:transmembrane transporter activity"/>
    <property type="evidence" value="ECO:0007669"/>
    <property type="project" value="InterPro"/>
</dbReference>
<gene>
    <name evidence="2" type="ORF">HYG85_02360</name>
</gene>
<keyword evidence="3" id="KW-1185">Reference proteome</keyword>
<keyword evidence="1" id="KW-1133">Transmembrane helix</keyword>
<evidence type="ECO:0000256" key="1">
    <source>
        <dbReference type="SAM" id="Phobius"/>
    </source>
</evidence>
<feature type="transmembrane region" description="Helical" evidence="1">
    <location>
        <begin position="75"/>
        <end position="94"/>
    </location>
</feature>
<keyword evidence="1" id="KW-0472">Membrane</keyword>
<dbReference type="InterPro" id="IPR024529">
    <property type="entry name" value="ECF_trnsprt_substrate-spec"/>
</dbReference>
<dbReference type="RefSeq" id="WP_212692125.1">
    <property type="nucleotide sequence ID" value="NZ_CAJXUH010000014.1"/>
</dbReference>
<dbReference type="Proteomes" id="UP000677305">
    <property type="component" value="Chromosome"/>
</dbReference>
<name>A0A8J8SAM1_9FIRM</name>
<protein>
    <submittedName>
        <fullName evidence="2">ECF transporter S component</fullName>
    </submittedName>
</protein>
<sequence>MKSKQLVYTALFAALGVILPQMFHVFGSISGRAFLPMHIPVLLAGFVCGPISGLLVGLTSVLVSHVFTGMPPVPTLFFMIVELPVYGLMAGLLFNKFRLNMMLSLILAMVAGRIVVGLMIICATSLFGITLPPFINVVGMTIAGLPGIALQIVVIPSVMLIMRKVGYQHATA</sequence>
<feature type="transmembrane region" description="Helical" evidence="1">
    <location>
        <begin position="137"/>
        <end position="162"/>
    </location>
</feature>
<feature type="transmembrane region" description="Helical" evidence="1">
    <location>
        <begin position="106"/>
        <end position="131"/>
    </location>
</feature>
<feature type="transmembrane region" description="Helical" evidence="1">
    <location>
        <begin position="41"/>
        <end position="63"/>
    </location>
</feature>
<reference evidence="2 3" key="1">
    <citation type="submission" date="2020-07" db="EMBL/GenBank/DDBJ databases">
        <title>Vallitalea guaymasensis genome.</title>
        <authorList>
            <person name="Postec A."/>
        </authorList>
    </citation>
    <scope>NUCLEOTIDE SEQUENCE [LARGE SCALE GENOMIC DNA]</scope>
    <source>
        <strain evidence="2 3">Ra1766G1</strain>
    </source>
</reference>
<dbReference type="Pfam" id="PF12822">
    <property type="entry name" value="ECF_trnsprt"/>
    <property type="match status" value="1"/>
</dbReference>
<dbReference type="EMBL" id="CP058561">
    <property type="protein sequence ID" value="QUH27817.1"/>
    <property type="molecule type" value="Genomic_DNA"/>
</dbReference>
<accession>A0A8J8SAM1</accession>